<evidence type="ECO:0000256" key="6">
    <source>
        <dbReference type="ARBA" id="ARBA00044768"/>
    </source>
</evidence>
<keyword evidence="3" id="KW-0808">Transferase</keyword>
<dbReference type="GO" id="GO:0005634">
    <property type="term" value="C:nucleus"/>
    <property type="evidence" value="ECO:0007669"/>
    <property type="project" value="TreeGrafter"/>
</dbReference>
<accession>A0AAD9NHN4</accession>
<keyword evidence="9" id="KW-1185">Reference proteome</keyword>
<evidence type="ECO:0000256" key="4">
    <source>
        <dbReference type="ARBA" id="ARBA00026139"/>
    </source>
</evidence>
<dbReference type="EC" id="2.7.7.102" evidence="6"/>
<dbReference type="GO" id="GO:0003682">
    <property type="term" value="F:chromatin binding"/>
    <property type="evidence" value="ECO:0007669"/>
    <property type="project" value="TreeGrafter"/>
</dbReference>
<protein>
    <recommendedName>
        <fullName evidence="4">DNA-directed primase/polymerase protein</fullName>
        <ecNumber evidence="6">2.7.7.102</ecNumber>
        <ecNumber evidence="2">2.7.7.7</ecNumber>
    </recommendedName>
</protein>
<dbReference type="GO" id="GO:0009411">
    <property type="term" value="P:response to UV"/>
    <property type="evidence" value="ECO:0007669"/>
    <property type="project" value="TreeGrafter"/>
</dbReference>
<evidence type="ECO:0000313" key="9">
    <source>
        <dbReference type="Proteomes" id="UP001208570"/>
    </source>
</evidence>
<organism evidence="8 9">
    <name type="scientific">Paralvinella palmiformis</name>
    <dbReference type="NCBI Taxonomy" id="53620"/>
    <lineage>
        <taxon>Eukaryota</taxon>
        <taxon>Metazoa</taxon>
        <taxon>Spiralia</taxon>
        <taxon>Lophotrochozoa</taxon>
        <taxon>Annelida</taxon>
        <taxon>Polychaeta</taxon>
        <taxon>Sedentaria</taxon>
        <taxon>Canalipalpata</taxon>
        <taxon>Terebellida</taxon>
        <taxon>Terebelliformia</taxon>
        <taxon>Alvinellidae</taxon>
        <taxon>Paralvinella</taxon>
    </lineage>
</organism>
<comment type="catalytic activity">
    <reaction evidence="7">
        <text>DNA(n) + a 2'-deoxyribonucleoside 5'-triphosphate = DNA(n+1) + diphosphate</text>
        <dbReference type="Rhea" id="RHEA:22508"/>
        <dbReference type="Rhea" id="RHEA-COMP:17339"/>
        <dbReference type="Rhea" id="RHEA-COMP:17340"/>
        <dbReference type="ChEBI" id="CHEBI:33019"/>
        <dbReference type="ChEBI" id="CHEBI:61560"/>
        <dbReference type="ChEBI" id="CHEBI:173112"/>
        <dbReference type="EC" id="2.7.7.7"/>
    </reaction>
    <physiologicalReaction direction="left-to-right" evidence="7">
        <dbReference type="Rhea" id="RHEA:22509"/>
    </physiologicalReaction>
</comment>
<dbReference type="EMBL" id="JAODUP010000001">
    <property type="protein sequence ID" value="KAK2170647.1"/>
    <property type="molecule type" value="Genomic_DNA"/>
</dbReference>
<dbReference type="EC" id="2.7.7.7" evidence="2"/>
<dbReference type="GO" id="GO:0042276">
    <property type="term" value="P:error-prone translesion synthesis"/>
    <property type="evidence" value="ECO:0007669"/>
    <property type="project" value="InterPro"/>
</dbReference>
<feature type="non-terminal residue" evidence="8">
    <location>
        <position position="1"/>
    </location>
</feature>
<gene>
    <name evidence="8" type="ORF">LSH36_1g02041</name>
</gene>
<dbReference type="PANTHER" id="PTHR31399:SF0">
    <property type="entry name" value="DNA-DIRECTED PRIMASE_POLYMERASE PROTEIN"/>
    <property type="match status" value="1"/>
</dbReference>
<evidence type="ECO:0000256" key="5">
    <source>
        <dbReference type="ARBA" id="ARBA00044677"/>
    </source>
</evidence>
<dbReference type="InterPro" id="IPR044917">
    <property type="entry name" value="PRIMPOL"/>
</dbReference>
<evidence type="ECO:0000313" key="8">
    <source>
        <dbReference type="EMBL" id="KAK2170647.1"/>
    </source>
</evidence>
<dbReference type="AlphaFoldDB" id="A0AAD9NHN4"/>
<dbReference type="Pfam" id="PF03121">
    <property type="entry name" value="Herpes_UL52"/>
    <property type="match status" value="1"/>
</dbReference>
<sequence>DLRVFSCESEGFFDKHGQRLFLVTSYDQFWHYYRQLKSTQRHHYEVIPEDSVCHLYFDLEFPKKQNPHKDGNEMVDIFVKYVNHQLNELYHITCSRQQILQLDSSTGEKFSQHLVYHLPDAVFRDNIHAGYFVHHVCDQLLDIINQSSIKEDGVIIKRARTDDVALLATTSHHIDIAVGDEPSLCELDVSDFQKLLVKDKDGRAVLFCDQGVYPRNRNFRLYLSCKLGKNNPLVIANDNKYAVRIRSDGKQSREKQLFLDSLITNINYHPELRILSMPEKQKVKQTRTRSEDKNAAREFLDGHWTSPYPELDAYVTRLLSCGGTQGYIRQWSYFPMGELMVYDVAKNRWCDNIQRQHKSNNIIYIADIRKGVWYQKCHDPQCKAVNFKSDEHLLPKEVLPANYFDVEDDVLDDICDLDEVPDADLLLAVSQVERITPNDTLDIQKPSVTDSNLSFDGSENDEDLIEAVEFIESDTTAIEHEN</sequence>
<dbReference type="Proteomes" id="UP001208570">
    <property type="component" value="Unassembled WGS sequence"/>
</dbReference>
<dbReference type="PANTHER" id="PTHR31399">
    <property type="entry name" value="DNA-DIRECTED PRIMASE / POLYMERASE PROTEIN"/>
    <property type="match status" value="1"/>
</dbReference>
<comment type="caution">
    <text evidence="8">The sequence shown here is derived from an EMBL/GenBank/DDBJ whole genome shotgun (WGS) entry which is preliminary data.</text>
</comment>
<evidence type="ECO:0000256" key="1">
    <source>
        <dbReference type="ARBA" id="ARBA00009762"/>
    </source>
</evidence>
<dbReference type="GO" id="GO:0031297">
    <property type="term" value="P:replication fork processing"/>
    <property type="evidence" value="ECO:0007669"/>
    <property type="project" value="TreeGrafter"/>
</dbReference>
<evidence type="ECO:0000256" key="7">
    <source>
        <dbReference type="ARBA" id="ARBA00047303"/>
    </source>
</evidence>
<dbReference type="GO" id="GO:0005759">
    <property type="term" value="C:mitochondrial matrix"/>
    <property type="evidence" value="ECO:0007669"/>
    <property type="project" value="TreeGrafter"/>
</dbReference>
<proteinExistence type="inferred from homology"/>
<evidence type="ECO:0000256" key="2">
    <source>
        <dbReference type="ARBA" id="ARBA00012417"/>
    </source>
</evidence>
<keyword evidence="3" id="KW-0239">DNA-directed DNA polymerase</keyword>
<keyword evidence="3" id="KW-0548">Nucleotidyltransferase</keyword>
<name>A0AAD9NHN4_9ANNE</name>
<reference evidence="8" key="1">
    <citation type="journal article" date="2023" name="Mol. Biol. Evol.">
        <title>Third-Generation Sequencing Reveals the Adaptive Role of the Epigenome in Three Deep-Sea Polychaetes.</title>
        <authorList>
            <person name="Perez M."/>
            <person name="Aroh O."/>
            <person name="Sun Y."/>
            <person name="Lan Y."/>
            <person name="Juniper S.K."/>
            <person name="Young C.R."/>
            <person name="Angers B."/>
            <person name="Qian P.Y."/>
        </authorList>
    </citation>
    <scope>NUCLEOTIDE SEQUENCE</scope>
    <source>
        <strain evidence="8">P08H-3</strain>
    </source>
</reference>
<dbReference type="GO" id="GO:0003887">
    <property type="term" value="F:DNA-directed DNA polymerase activity"/>
    <property type="evidence" value="ECO:0007669"/>
    <property type="project" value="UniProtKB-KW"/>
</dbReference>
<comment type="similarity">
    <text evidence="1">Belongs to the eukaryotic-type primase small subunit family.</text>
</comment>
<comment type="catalytic activity">
    <reaction evidence="5">
        <text>ssDNA + n NTP = ssDNA/pppN(pN)n-1 hybrid + (n-1) diphosphate.</text>
        <dbReference type="EC" id="2.7.7.102"/>
    </reaction>
</comment>
<dbReference type="GO" id="GO:0006264">
    <property type="term" value="P:mitochondrial DNA replication"/>
    <property type="evidence" value="ECO:0007669"/>
    <property type="project" value="TreeGrafter"/>
</dbReference>
<evidence type="ECO:0000256" key="3">
    <source>
        <dbReference type="ARBA" id="ARBA00022932"/>
    </source>
</evidence>